<dbReference type="OrthoDB" id="6615450at2759"/>
<dbReference type="SUPFAM" id="SSF50814">
    <property type="entry name" value="Lipocalins"/>
    <property type="match status" value="1"/>
</dbReference>
<evidence type="ECO:0000313" key="1">
    <source>
        <dbReference type="EMBL" id="CRK96491.1"/>
    </source>
</evidence>
<name>A0A1J1I8E7_9DIPT</name>
<dbReference type="AlphaFoldDB" id="A0A1J1I8E7"/>
<sequence>MKYLILVSSLCMKFAYSSFDIFNKCPDFIPINDFDFESLFGDWYTLELVQHYNGRRTLMQPNYCVTLHINGSKEMNENLRSSRYKAIEFSVNNLNEKLEVEDKFDFLFKINGSKQGLWIDGKLRKDCRISTYQYFLLQTKKKAIVQVIMIDGNFTVLTFCQRMQLTSFVLSRERDTNVTDEIEDAHYLLQRRGLFMENIETSCRASSIECLEKLTLVFLLFFAVQSNTLL</sequence>
<accession>A0A1J1I8E7</accession>
<gene>
    <name evidence="1" type="ORF">CLUMA_CG009897</name>
</gene>
<proteinExistence type="predicted"/>
<dbReference type="Proteomes" id="UP000183832">
    <property type="component" value="Unassembled WGS sequence"/>
</dbReference>
<organism evidence="1 2">
    <name type="scientific">Clunio marinus</name>
    <dbReference type="NCBI Taxonomy" id="568069"/>
    <lineage>
        <taxon>Eukaryota</taxon>
        <taxon>Metazoa</taxon>
        <taxon>Ecdysozoa</taxon>
        <taxon>Arthropoda</taxon>
        <taxon>Hexapoda</taxon>
        <taxon>Insecta</taxon>
        <taxon>Pterygota</taxon>
        <taxon>Neoptera</taxon>
        <taxon>Endopterygota</taxon>
        <taxon>Diptera</taxon>
        <taxon>Nematocera</taxon>
        <taxon>Chironomoidea</taxon>
        <taxon>Chironomidae</taxon>
        <taxon>Clunio</taxon>
    </lineage>
</organism>
<dbReference type="EMBL" id="CVRI01000044">
    <property type="protein sequence ID" value="CRK96491.1"/>
    <property type="molecule type" value="Genomic_DNA"/>
</dbReference>
<protein>
    <submittedName>
        <fullName evidence="1">CLUMA_CG009897, isoform A</fullName>
    </submittedName>
</protein>
<dbReference type="InterPro" id="IPR012674">
    <property type="entry name" value="Calycin"/>
</dbReference>
<keyword evidence="2" id="KW-1185">Reference proteome</keyword>
<evidence type="ECO:0000313" key="2">
    <source>
        <dbReference type="Proteomes" id="UP000183832"/>
    </source>
</evidence>
<dbReference type="Gene3D" id="2.40.128.20">
    <property type="match status" value="1"/>
</dbReference>
<reference evidence="1 2" key="1">
    <citation type="submission" date="2015-04" db="EMBL/GenBank/DDBJ databases">
        <authorList>
            <person name="Syromyatnikov M.Y."/>
            <person name="Popov V.N."/>
        </authorList>
    </citation>
    <scope>NUCLEOTIDE SEQUENCE [LARGE SCALE GENOMIC DNA]</scope>
</reference>